<dbReference type="Proteomes" id="UP000001955">
    <property type="component" value="Chromosome"/>
</dbReference>
<dbReference type="STRING" id="630626.EBL_c05410"/>
<dbReference type="AlphaFoldDB" id="I2B562"/>
<dbReference type="HOGENOM" id="CLU_2958225_0_0_6"/>
<keyword evidence="2" id="KW-1185">Reference proteome</keyword>
<proteinExistence type="predicted"/>
<dbReference type="EMBL" id="CP001560">
    <property type="protein sequence ID" value="AFJ45666.1"/>
    <property type="molecule type" value="Genomic_DNA"/>
</dbReference>
<organism evidence="1 2">
    <name type="scientific">Shimwellia blattae (strain ATCC 29907 / DSM 4481 / JCM 1650 / NBRC 105725 / CDC 9005-74)</name>
    <name type="common">Escherichia blattae</name>
    <dbReference type="NCBI Taxonomy" id="630626"/>
    <lineage>
        <taxon>Bacteria</taxon>
        <taxon>Pseudomonadati</taxon>
        <taxon>Pseudomonadota</taxon>
        <taxon>Gammaproteobacteria</taxon>
        <taxon>Enterobacterales</taxon>
        <taxon>Enterobacteriaceae</taxon>
        <taxon>Shimwellia</taxon>
    </lineage>
</organism>
<protein>
    <recommendedName>
        <fullName evidence="3">Transposase</fullName>
    </recommendedName>
</protein>
<evidence type="ECO:0008006" key="3">
    <source>
        <dbReference type="Google" id="ProtNLM"/>
    </source>
</evidence>
<reference evidence="1 2" key="1">
    <citation type="journal article" date="2012" name="J. Bacteriol.">
        <title>Complete genome sequence of the B12-producing Shimwellia blattae strain DSM 4481, isolated from a cockroach.</title>
        <authorList>
            <person name="Brzuszkiewicz E."/>
            <person name="Waschkowitz T."/>
            <person name="Wiezer A."/>
            <person name="Daniel R."/>
        </authorList>
    </citation>
    <scope>NUCLEOTIDE SEQUENCE [LARGE SCALE GENOMIC DNA]</scope>
    <source>
        <strain evidence="2">ATCC 29907 / DSM 4481 / JCM 1650 / NBRC 105725 / CDC 9005-74</strain>
    </source>
</reference>
<evidence type="ECO:0000313" key="1">
    <source>
        <dbReference type="EMBL" id="AFJ45666.1"/>
    </source>
</evidence>
<name>I2B562_SHIBC</name>
<accession>I2B562</accession>
<dbReference type="KEGG" id="ebt:EBL_c05410"/>
<sequence>MHIAANLIEECWSVNNILRQIAMPEAYGAVEKATRCASSVTQCNLLDDSHSELDFAPPH</sequence>
<evidence type="ECO:0000313" key="2">
    <source>
        <dbReference type="Proteomes" id="UP000001955"/>
    </source>
</evidence>
<gene>
    <name evidence="1" type="ordered locus">EBL_c05410</name>
</gene>